<gene>
    <name evidence="1" type="ORF">NCS_11103</name>
</gene>
<name>A0A2H1FEU9_9ARCH</name>
<keyword evidence="2" id="KW-1185">Reference proteome</keyword>
<accession>A0A2H1FEU9</accession>
<dbReference type="Proteomes" id="UP000230607">
    <property type="component" value="Chromosome 1"/>
</dbReference>
<dbReference type="EMBL" id="LT841358">
    <property type="protein sequence ID" value="SMH71296.1"/>
    <property type="molecule type" value="Genomic_DNA"/>
</dbReference>
<sequence length="124" mass="13782">MEYGPTVSGEGGSYNLVTNVIKLSQENPDTFFHELAHKAHSTFENLKPVQDPEQETVAQLSACVLAKLYGYDATTFSWNYIASYAEEKSPEAVGRICMRVLSKVQKVITLILETHEGKEDVINA</sequence>
<dbReference type="AlphaFoldDB" id="A0A2H1FEU9"/>
<organism evidence="1 2">
    <name type="scientific">Candidatus Nitrosotalea okcheonensis</name>
    <dbReference type="NCBI Taxonomy" id="1903276"/>
    <lineage>
        <taxon>Archaea</taxon>
        <taxon>Nitrososphaerota</taxon>
        <taxon>Nitrososphaeria</taxon>
        <taxon>Nitrosotaleales</taxon>
        <taxon>Nitrosotaleaceae</taxon>
        <taxon>Nitrosotalea</taxon>
    </lineage>
</organism>
<evidence type="ECO:0000313" key="2">
    <source>
        <dbReference type="Proteomes" id="UP000230607"/>
    </source>
</evidence>
<proteinExistence type="predicted"/>
<protein>
    <recommendedName>
        <fullName evidence="3">IrrE N-terminal-like domain-containing protein</fullName>
    </recommendedName>
</protein>
<reference evidence="2" key="1">
    <citation type="submission" date="2017-03" db="EMBL/GenBank/DDBJ databases">
        <authorList>
            <person name="Herbold C."/>
        </authorList>
    </citation>
    <scope>NUCLEOTIDE SEQUENCE [LARGE SCALE GENOMIC DNA]</scope>
</reference>
<evidence type="ECO:0000313" key="1">
    <source>
        <dbReference type="EMBL" id="SMH71296.1"/>
    </source>
</evidence>
<dbReference type="RefSeq" id="WP_157927290.1">
    <property type="nucleotide sequence ID" value="NZ_LT841358.1"/>
</dbReference>
<evidence type="ECO:0008006" key="3">
    <source>
        <dbReference type="Google" id="ProtNLM"/>
    </source>
</evidence>